<evidence type="ECO:0000313" key="5">
    <source>
        <dbReference type="Proteomes" id="UP000000593"/>
    </source>
</evidence>
<dbReference type="KEGG" id="ppr:PBPRA0680"/>
<feature type="region of interest" description="Disordered" evidence="2">
    <location>
        <begin position="127"/>
        <end position="152"/>
    </location>
</feature>
<dbReference type="PANTHER" id="PTHR32305">
    <property type="match status" value="1"/>
</dbReference>
<dbReference type="InterPro" id="IPR022385">
    <property type="entry name" value="Rhs_assc_core"/>
</dbReference>
<gene>
    <name evidence="4" type="ordered locus">PBPRA0680</name>
</gene>
<dbReference type="RefSeq" id="WP_011217449.1">
    <property type="nucleotide sequence ID" value="NC_006370.1"/>
</dbReference>
<dbReference type="AlphaFoldDB" id="Q6LUC4"/>
<dbReference type="STRING" id="298386.PBPRA0680"/>
<protein>
    <recommendedName>
        <fullName evidence="3">Teneurin-like YD-shell domain-containing protein</fullName>
    </recommendedName>
</protein>
<dbReference type="InterPro" id="IPR056823">
    <property type="entry name" value="TEN-like_YD-shell"/>
</dbReference>
<dbReference type="PANTHER" id="PTHR32305:SF15">
    <property type="entry name" value="PROTEIN RHSA-RELATED"/>
    <property type="match status" value="1"/>
</dbReference>
<proteinExistence type="predicted"/>
<dbReference type="Pfam" id="PF25023">
    <property type="entry name" value="TEN_YD-shell"/>
    <property type="match status" value="1"/>
</dbReference>
<dbReference type="Proteomes" id="UP000000593">
    <property type="component" value="Chromosome 1"/>
</dbReference>
<feature type="compositionally biased region" description="Polar residues" evidence="2">
    <location>
        <begin position="127"/>
        <end position="139"/>
    </location>
</feature>
<dbReference type="HOGENOM" id="CLU_511756_0_0_6"/>
<evidence type="ECO:0000313" key="4">
    <source>
        <dbReference type="EMBL" id="CAG19101.1"/>
    </source>
</evidence>
<accession>Q6LUC4</accession>
<dbReference type="InterPro" id="IPR050708">
    <property type="entry name" value="T6SS_VgrG/RHS"/>
</dbReference>
<reference evidence="5" key="1">
    <citation type="journal article" date="2005" name="Science">
        <title>Life at depth: Photobacterium profundum genome sequence and expression analysis.</title>
        <authorList>
            <person name="Vezzi A."/>
            <person name="Campanaro S."/>
            <person name="D'Angelo M."/>
            <person name="Simonato F."/>
            <person name="Vitulo N."/>
            <person name="Lauro F.M."/>
            <person name="Cestaro A."/>
            <person name="Malacrida G."/>
            <person name="Simionati B."/>
            <person name="Cannata N."/>
            <person name="Romualdi C."/>
            <person name="Bartlett D.H."/>
            <person name="Valle G."/>
        </authorList>
    </citation>
    <scope>NUCLEOTIDE SEQUENCE [LARGE SCALE GENOMIC DNA]</scope>
    <source>
        <strain evidence="5">ATCC BAA-1253 / SS9</strain>
    </source>
</reference>
<feature type="domain" description="Teneurin-like YD-shell" evidence="3">
    <location>
        <begin position="78"/>
        <end position="335"/>
    </location>
</feature>
<evidence type="ECO:0000256" key="1">
    <source>
        <dbReference type="ARBA" id="ARBA00022737"/>
    </source>
</evidence>
<dbReference type="eggNOG" id="COG3209">
    <property type="taxonomic scope" value="Bacteria"/>
</dbReference>
<organism evidence="4 5">
    <name type="scientific">Photobacterium profundum (strain SS9)</name>
    <dbReference type="NCBI Taxonomy" id="298386"/>
    <lineage>
        <taxon>Bacteria</taxon>
        <taxon>Pseudomonadati</taxon>
        <taxon>Pseudomonadota</taxon>
        <taxon>Gammaproteobacteria</taxon>
        <taxon>Vibrionales</taxon>
        <taxon>Vibrionaceae</taxon>
        <taxon>Photobacterium</taxon>
    </lineage>
</organism>
<sequence>MNANTTARKLRFEWQGSKQLNTTWQDAWPLQYEYDQKGNRKQLILPDGQCLGYDYDSQQQLSAITLNGADVLKVQRDKLGRELKRHQSNGITQHCDFAIQDNALGRQQFSYDALNQLQAHHQNNTTTHYQFDSFGNPSLGNPDFEESESTNDRLQRYQSKLFDYDKCGNQATVRDEDSAQHRQFNGFNQLTQLSHNGRYSHYDYDALGRRSRKTTEQSTVDFLWDGDQLIGEHSQGQYRWYIYAPDDFTPLALIENGTFYYYHTDHLGTPHTVTNSDGEVVWQATYNALGCAFISIDIIHNPLRFQGQYHDQESGLHYNRFRYYDPSIGQFIHQDPIGLLGGINHYRYAPNPIQWVDPLGLSCKEGIIELKKSYSSLNWWEKIKRGLDIFDSVDVGGGLRDHIDTHTKDLQEADYVMVTSELSTYSSHGASIALISGLIPLATALELSSLSLGGASVYLDVTAGDDINEAATAGVVNSGTSYYLGGKSVSALPLKYEMPARLGFDAYGQIRSFLFREAASNETTVKEDKNSE</sequence>
<keyword evidence="5" id="KW-1185">Reference proteome</keyword>
<dbReference type="EMBL" id="CR378665">
    <property type="protein sequence ID" value="CAG19101.1"/>
    <property type="molecule type" value="Genomic_DNA"/>
</dbReference>
<dbReference type="Gene3D" id="2.180.10.10">
    <property type="entry name" value="RHS repeat-associated core"/>
    <property type="match status" value="1"/>
</dbReference>
<keyword evidence="1" id="KW-0677">Repeat</keyword>
<evidence type="ECO:0000256" key="2">
    <source>
        <dbReference type="SAM" id="MobiDB-lite"/>
    </source>
</evidence>
<name>Q6LUC4_PHOPR</name>
<dbReference type="NCBIfam" id="TIGR03696">
    <property type="entry name" value="Rhs_assc_core"/>
    <property type="match status" value="1"/>
</dbReference>
<dbReference type="PRINTS" id="PR00394">
    <property type="entry name" value="RHSPROTEIN"/>
</dbReference>
<evidence type="ECO:0000259" key="3">
    <source>
        <dbReference type="Pfam" id="PF25023"/>
    </source>
</evidence>